<name>A0ABP6QED6_9ACTN</name>
<comment type="caution">
    <text evidence="2">The sequence shown here is derived from an EMBL/GenBank/DDBJ whole genome shotgun (WGS) entry which is preliminary data.</text>
</comment>
<reference evidence="3" key="1">
    <citation type="journal article" date="2019" name="Int. J. Syst. Evol. Microbiol.">
        <title>The Global Catalogue of Microorganisms (GCM) 10K type strain sequencing project: providing services to taxonomists for standard genome sequencing and annotation.</title>
        <authorList>
            <consortium name="The Broad Institute Genomics Platform"/>
            <consortium name="The Broad Institute Genome Sequencing Center for Infectious Disease"/>
            <person name="Wu L."/>
            <person name="Ma J."/>
        </authorList>
    </citation>
    <scope>NUCLEOTIDE SEQUENCE [LARGE SCALE GENOMIC DNA]</scope>
    <source>
        <strain evidence="3">JCM 9377</strain>
    </source>
</reference>
<evidence type="ECO:0000313" key="2">
    <source>
        <dbReference type="EMBL" id="GAA3222890.1"/>
    </source>
</evidence>
<gene>
    <name evidence="2" type="ORF">GCM10010468_48980</name>
</gene>
<feature type="signal peptide" evidence="1">
    <location>
        <begin position="1"/>
        <end position="23"/>
    </location>
</feature>
<proteinExistence type="predicted"/>
<evidence type="ECO:0000256" key="1">
    <source>
        <dbReference type="SAM" id="SignalP"/>
    </source>
</evidence>
<dbReference type="RefSeq" id="WP_344832392.1">
    <property type="nucleotide sequence ID" value="NZ_BAAAUV010000013.1"/>
</dbReference>
<evidence type="ECO:0000313" key="3">
    <source>
        <dbReference type="Proteomes" id="UP001501237"/>
    </source>
</evidence>
<feature type="chain" id="PRO_5045274213" evidence="1">
    <location>
        <begin position="24"/>
        <end position="357"/>
    </location>
</feature>
<keyword evidence="1" id="KW-0732">Signal</keyword>
<protein>
    <submittedName>
        <fullName evidence="2">Uncharacterized protein</fullName>
    </submittedName>
</protein>
<dbReference type="Proteomes" id="UP001501237">
    <property type="component" value="Unassembled WGS sequence"/>
</dbReference>
<sequence>MRKTVAVALVGVLVVAAAQPAAAAPGWKNVKSKAFKRAGGLVSVAAVNRKAIFAIGEKGTPFHWNGKAWTARKGAGSFLAMGIAASGAKKAWAVGFSGATPVAIAWNGRKWRKVRYEGAPKLPIPIPIPVVPIAVDASPDGAAWSIGGLNNRNDGPSVVRRWNGKAFVNATVPLPPSASLTAVSVRNRKDVWLAGTYTANGTQVKPLVMHLTGGSWKNVSPSGDWGVIGQPHNIVQDIVATGPASAWAIRSQNGGGLLRHKGGRWAEAGTPAMIAPYALATDGGSGAWAIPVPGFGGAKARYLHWTGRWTVVSGPSHGANNALIRDIDHVPGTKMTVAVGGVTGKAGKQYPLVEVHR</sequence>
<organism evidence="2 3">
    <name type="scientific">Actinocorallia longicatena</name>
    <dbReference type="NCBI Taxonomy" id="111803"/>
    <lineage>
        <taxon>Bacteria</taxon>
        <taxon>Bacillati</taxon>
        <taxon>Actinomycetota</taxon>
        <taxon>Actinomycetes</taxon>
        <taxon>Streptosporangiales</taxon>
        <taxon>Thermomonosporaceae</taxon>
        <taxon>Actinocorallia</taxon>
    </lineage>
</organism>
<accession>A0ABP6QED6</accession>
<keyword evidence="3" id="KW-1185">Reference proteome</keyword>
<dbReference type="EMBL" id="BAAAUV010000013">
    <property type="protein sequence ID" value="GAA3222890.1"/>
    <property type="molecule type" value="Genomic_DNA"/>
</dbReference>